<comment type="caution">
    <text evidence="2">The sequence shown here is derived from an EMBL/GenBank/DDBJ whole genome shotgun (WGS) entry which is preliminary data.</text>
</comment>
<dbReference type="Proteomes" id="UP000233551">
    <property type="component" value="Unassembled WGS sequence"/>
</dbReference>
<feature type="region of interest" description="Disordered" evidence="1">
    <location>
        <begin position="48"/>
        <end position="68"/>
    </location>
</feature>
<evidence type="ECO:0000313" key="3">
    <source>
        <dbReference type="Proteomes" id="UP000233551"/>
    </source>
</evidence>
<dbReference type="InterPro" id="IPR027417">
    <property type="entry name" value="P-loop_NTPase"/>
</dbReference>
<reference evidence="2 3" key="1">
    <citation type="submission" date="2017-11" db="EMBL/GenBank/DDBJ databases">
        <title>De-novo sequencing of pomegranate (Punica granatum L.) genome.</title>
        <authorList>
            <person name="Akparov Z."/>
            <person name="Amiraslanov A."/>
            <person name="Hajiyeva S."/>
            <person name="Abbasov M."/>
            <person name="Kaur K."/>
            <person name="Hamwieh A."/>
            <person name="Solovyev V."/>
            <person name="Salamov A."/>
            <person name="Braich B."/>
            <person name="Kosarev P."/>
            <person name="Mahmoud A."/>
            <person name="Hajiyev E."/>
            <person name="Babayeva S."/>
            <person name="Izzatullayeva V."/>
            <person name="Mammadov A."/>
            <person name="Mammadov A."/>
            <person name="Sharifova S."/>
            <person name="Ojaghi J."/>
            <person name="Eynullazada K."/>
            <person name="Bayramov B."/>
            <person name="Abdulazimova A."/>
            <person name="Shahmuradov I."/>
        </authorList>
    </citation>
    <scope>NUCLEOTIDE SEQUENCE [LARGE SCALE GENOMIC DNA]</scope>
    <source>
        <strain evidence="3">cv. AG2017</strain>
        <tissue evidence="2">Leaf</tissue>
    </source>
</reference>
<feature type="non-terminal residue" evidence="2">
    <location>
        <position position="1"/>
    </location>
</feature>
<gene>
    <name evidence="2" type="ORF">CRG98_047094</name>
</gene>
<dbReference type="STRING" id="22663.A0A2I0HLD0"/>
<accession>A0A2I0HLD0</accession>
<dbReference type="SUPFAM" id="SSF52540">
    <property type="entry name" value="P-loop containing nucleoside triphosphate hydrolases"/>
    <property type="match status" value="1"/>
</dbReference>
<feature type="compositionally biased region" description="Basic and acidic residues" evidence="1">
    <location>
        <begin position="56"/>
        <end position="68"/>
    </location>
</feature>
<organism evidence="2 3">
    <name type="scientific">Punica granatum</name>
    <name type="common">Pomegranate</name>
    <dbReference type="NCBI Taxonomy" id="22663"/>
    <lineage>
        <taxon>Eukaryota</taxon>
        <taxon>Viridiplantae</taxon>
        <taxon>Streptophyta</taxon>
        <taxon>Embryophyta</taxon>
        <taxon>Tracheophyta</taxon>
        <taxon>Spermatophyta</taxon>
        <taxon>Magnoliopsida</taxon>
        <taxon>eudicotyledons</taxon>
        <taxon>Gunneridae</taxon>
        <taxon>Pentapetalae</taxon>
        <taxon>rosids</taxon>
        <taxon>malvids</taxon>
        <taxon>Myrtales</taxon>
        <taxon>Lythraceae</taxon>
        <taxon>Punica</taxon>
    </lineage>
</organism>
<evidence type="ECO:0000256" key="1">
    <source>
        <dbReference type="SAM" id="MobiDB-lite"/>
    </source>
</evidence>
<dbReference type="AlphaFoldDB" id="A0A2I0HLD0"/>
<sequence length="68" mass="7858">RSGRAGRSGEAITFYTEEDIPYLRNIANVMTASGCEVPQWILSLPKRKWKKHRPRRESISAKPEDENE</sequence>
<dbReference type="Gene3D" id="3.40.50.300">
    <property type="entry name" value="P-loop containing nucleotide triphosphate hydrolases"/>
    <property type="match status" value="1"/>
</dbReference>
<keyword evidence="3" id="KW-1185">Reference proteome</keyword>
<evidence type="ECO:0000313" key="2">
    <source>
        <dbReference type="EMBL" id="PKI32514.1"/>
    </source>
</evidence>
<evidence type="ECO:0008006" key="4">
    <source>
        <dbReference type="Google" id="ProtNLM"/>
    </source>
</evidence>
<name>A0A2I0HLD0_PUNGR</name>
<dbReference type="EMBL" id="PGOL01007545">
    <property type="protein sequence ID" value="PKI32514.1"/>
    <property type="molecule type" value="Genomic_DNA"/>
</dbReference>
<protein>
    <recommendedName>
        <fullName evidence="4">Helicase C-terminal domain-containing protein</fullName>
    </recommendedName>
</protein>
<proteinExistence type="predicted"/>